<dbReference type="EMBL" id="CAIF01000047">
    <property type="protein sequence ID" value="CCH42453.1"/>
    <property type="molecule type" value="Genomic_DNA"/>
</dbReference>
<keyword evidence="3" id="KW-1185">Reference proteome</keyword>
<proteinExistence type="predicted"/>
<dbReference type="AlphaFoldDB" id="K0KMU8"/>
<organism evidence="2 3">
    <name type="scientific">Wickerhamomyces ciferrii (strain ATCC 14091 / BCRC 22168 / CBS 111 / JCM 3599 / NBRC 0793 / NRRL Y-1031 F-60-10)</name>
    <name type="common">Yeast</name>
    <name type="synonym">Pichia ciferrii</name>
    <dbReference type="NCBI Taxonomy" id="1206466"/>
    <lineage>
        <taxon>Eukaryota</taxon>
        <taxon>Fungi</taxon>
        <taxon>Dikarya</taxon>
        <taxon>Ascomycota</taxon>
        <taxon>Saccharomycotina</taxon>
        <taxon>Saccharomycetes</taxon>
        <taxon>Phaffomycetales</taxon>
        <taxon>Wickerhamomycetaceae</taxon>
        <taxon>Wickerhamomyces</taxon>
    </lineage>
</organism>
<dbReference type="HOGENOM" id="CLU_925022_0_0_1"/>
<evidence type="ECO:0000313" key="2">
    <source>
        <dbReference type="EMBL" id="CCH42453.1"/>
    </source>
</evidence>
<feature type="region of interest" description="Disordered" evidence="1">
    <location>
        <begin position="1"/>
        <end position="114"/>
    </location>
</feature>
<evidence type="ECO:0000313" key="3">
    <source>
        <dbReference type="Proteomes" id="UP000009328"/>
    </source>
</evidence>
<dbReference type="InParanoid" id="K0KMU8"/>
<feature type="compositionally biased region" description="Polar residues" evidence="1">
    <location>
        <begin position="40"/>
        <end position="50"/>
    </location>
</feature>
<comment type="caution">
    <text evidence="2">The sequence shown here is derived from an EMBL/GenBank/DDBJ whole genome shotgun (WGS) entry which is preliminary data.</text>
</comment>
<gene>
    <name evidence="2" type="ORF">BN7_1998</name>
</gene>
<protein>
    <submittedName>
        <fullName evidence="2">Uncharacterized protein</fullName>
    </submittedName>
</protein>
<sequence>MSSVSPTRSPTKSPLRDSQVPNQVLQQLPKLEFEAPSPLVKTSPTRTASGLGSPMRVRENIGLGSPRRLSPNKNGLNPDPPSFTTTPRRILPIKRSTQSVDRNGFEPQEESKPEITFNSLKGLAPSNLRTVARTPSRRGVRTRTLPNSDRVFRFNAQPLNVGAKDINTNLLDKFKAQGKVKSCLKSTNDNIANVGVNIKASSESSSDEDNDMRTTLNTLKNAANAKDVKAFLSSGNENAELVQPRKRKRAVSFNPELNQIAETIHHDDINNDNSTQRLLNLVLQNQEIIMSKLDALEKRLK</sequence>
<reference evidence="2 3" key="1">
    <citation type="journal article" date="2012" name="Eukaryot. Cell">
        <title>Draft genome sequence of Wickerhamomyces ciferrii NRRL Y-1031 F-60-10.</title>
        <authorList>
            <person name="Schneider J."/>
            <person name="Andrea H."/>
            <person name="Blom J."/>
            <person name="Jaenicke S."/>
            <person name="Ruckert C."/>
            <person name="Schorsch C."/>
            <person name="Szczepanowski R."/>
            <person name="Farwick M."/>
            <person name="Goesmann A."/>
            <person name="Puhler A."/>
            <person name="Schaffer S."/>
            <person name="Tauch A."/>
            <person name="Kohler T."/>
            <person name="Brinkrolf K."/>
        </authorList>
    </citation>
    <scope>NUCLEOTIDE SEQUENCE [LARGE SCALE GENOMIC DNA]</scope>
    <source>
        <strain evidence="3">ATCC 14091 / BCRC 22168 / CBS 111 / JCM 3599 / NBRC 0793 / NRRL Y-1031 F-60-10</strain>
    </source>
</reference>
<evidence type="ECO:0000256" key="1">
    <source>
        <dbReference type="SAM" id="MobiDB-lite"/>
    </source>
</evidence>
<name>K0KMU8_WICCF</name>
<accession>K0KMU8</accession>
<dbReference type="Proteomes" id="UP000009328">
    <property type="component" value="Unassembled WGS sequence"/>
</dbReference>
<feature type="compositionally biased region" description="Polar residues" evidence="1">
    <location>
        <begin position="1"/>
        <end position="12"/>
    </location>
</feature>